<evidence type="ECO:0000313" key="3">
    <source>
        <dbReference type="Proteomes" id="UP000824469"/>
    </source>
</evidence>
<sequence length="268" mass="30100">FGSIIIGAMKSSWSRKKARRDANGIVTKRKKNRRGSFSFMGGLQTLTNALSTKLGEESLKLHSSVLSLSCNLHGNPPHSNWSINYVRNGHKQPVKEESFDAVIMTAPLCKFREIQISKNGKPFLLDFLPMVTYLPMSIIITTFKKQDVKRPLEGFGILVPSKEEKNGFQTLGTIFSSSMFPDRAPSDQYLFTTLIGGSRNKNLAKSSLKELQEVAVKDLNRLLGIENHPLAVKHVYWSEAFPLYSLDYNLVLDAIDKMEKNLPGLYFA</sequence>
<dbReference type="SUPFAM" id="SSF54373">
    <property type="entry name" value="FAD-linked reductases, C-terminal domain"/>
    <property type="match status" value="1"/>
</dbReference>
<feature type="domain" description="Amine oxidase" evidence="1">
    <location>
        <begin position="29"/>
        <end position="268"/>
    </location>
</feature>
<protein>
    <recommendedName>
        <fullName evidence="1">Amine oxidase domain-containing protein</fullName>
    </recommendedName>
</protein>
<feature type="non-terminal residue" evidence="2">
    <location>
        <position position="268"/>
    </location>
</feature>
<evidence type="ECO:0000313" key="2">
    <source>
        <dbReference type="EMBL" id="KAH9303053.1"/>
    </source>
</evidence>
<dbReference type="GO" id="GO:0009534">
    <property type="term" value="C:chloroplast thylakoid"/>
    <property type="evidence" value="ECO:0007669"/>
    <property type="project" value="TreeGrafter"/>
</dbReference>
<dbReference type="EMBL" id="JAHRHJ020000009">
    <property type="protein sequence ID" value="KAH9303053.1"/>
    <property type="molecule type" value="Genomic_DNA"/>
</dbReference>
<keyword evidence="3" id="KW-1185">Reference proteome</keyword>
<dbReference type="Gene3D" id="3.50.50.60">
    <property type="entry name" value="FAD/NAD(P)-binding domain"/>
    <property type="match status" value="1"/>
</dbReference>
<feature type="non-terminal residue" evidence="2">
    <location>
        <position position="1"/>
    </location>
</feature>
<proteinExistence type="predicted"/>
<dbReference type="PANTHER" id="PTHR42923">
    <property type="entry name" value="PROTOPORPHYRINOGEN OXIDASE"/>
    <property type="match status" value="1"/>
</dbReference>
<dbReference type="Pfam" id="PF01593">
    <property type="entry name" value="Amino_oxidase"/>
    <property type="match status" value="1"/>
</dbReference>
<accession>A0AA38FHE7</accession>
<dbReference type="AlphaFoldDB" id="A0AA38FHE7"/>
<reference evidence="2 3" key="1">
    <citation type="journal article" date="2021" name="Nat. Plants">
        <title>The Taxus genome provides insights into paclitaxel biosynthesis.</title>
        <authorList>
            <person name="Xiong X."/>
            <person name="Gou J."/>
            <person name="Liao Q."/>
            <person name="Li Y."/>
            <person name="Zhou Q."/>
            <person name="Bi G."/>
            <person name="Li C."/>
            <person name="Du R."/>
            <person name="Wang X."/>
            <person name="Sun T."/>
            <person name="Guo L."/>
            <person name="Liang H."/>
            <person name="Lu P."/>
            <person name="Wu Y."/>
            <person name="Zhang Z."/>
            <person name="Ro D.K."/>
            <person name="Shang Y."/>
            <person name="Huang S."/>
            <person name="Yan J."/>
        </authorList>
    </citation>
    <scope>NUCLEOTIDE SEQUENCE [LARGE SCALE GENOMIC DNA]</scope>
    <source>
        <strain evidence="2">Ta-2019</strain>
    </source>
</reference>
<organism evidence="2 3">
    <name type="scientific">Taxus chinensis</name>
    <name type="common">Chinese yew</name>
    <name type="synonym">Taxus wallichiana var. chinensis</name>
    <dbReference type="NCBI Taxonomy" id="29808"/>
    <lineage>
        <taxon>Eukaryota</taxon>
        <taxon>Viridiplantae</taxon>
        <taxon>Streptophyta</taxon>
        <taxon>Embryophyta</taxon>
        <taxon>Tracheophyta</taxon>
        <taxon>Spermatophyta</taxon>
        <taxon>Pinopsida</taxon>
        <taxon>Pinidae</taxon>
        <taxon>Conifers II</taxon>
        <taxon>Cupressales</taxon>
        <taxon>Taxaceae</taxon>
        <taxon>Taxus</taxon>
    </lineage>
</organism>
<dbReference type="PANTHER" id="PTHR42923:SF44">
    <property type="entry name" value="PROTOPORPHYRINOGEN OXIDASE 2, CHLOROPLASTIC_MITOCHONDRIAL"/>
    <property type="match status" value="1"/>
</dbReference>
<gene>
    <name evidence="2" type="ORF">KI387_014636</name>
</gene>
<dbReference type="InterPro" id="IPR036188">
    <property type="entry name" value="FAD/NAD-bd_sf"/>
</dbReference>
<comment type="caution">
    <text evidence="2">The sequence shown here is derived from an EMBL/GenBank/DDBJ whole genome shotgun (WGS) entry which is preliminary data.</text>
</comment>
<dbReference type="InterPro" id="IPR002937">
    <property type="entry name" value="Amino_oxidase"/>
</dbReference>
<name>A0AA38FHE7_TAXCH</name>
<dbReference type="GO" id="GO:0016491">
    <property type="term" value="F:oxidoreductase activity"/>
    <property type="evidence" value="ECO:0007669"/>
    <property type="project" value="InterPro"/>
</dbReference>
<dbReference type="InterPro" id="IPR050464">
    <property type="entry name" value="Zeta_carotene_desat/Oxidored"/>
</dbReference>
<dbReference type="OMA" id="ITCVSNQ"/>
<dbReference type="Proteomes" id="UP000824469">
    <property type="component" value="Unassembled WGS sequence"/>
</dbReference>
<evidence type="ECO:0000259" key="1">
    <source>
        <dbReference type="Pfam" id="PF01593"/>
    </source>
</evidence>